<feature type="region of interest" description="Disordered" evidence="1">
    <location>
        <begin position="1"/>
        <end position="22"/>
    </location>
</feature>
<evidence type="ECO:0000313" key="3">
    <source>
        <dbReference type="Proteomes" id="UP000651977"/>
    </source>
</evidence>
<dbReference type="Proteomes" id="UP000651977">
    <property type="component" value="Unassembled WGS sequence"/>
</dbReference>
<comment type="caution">
    <text evidence="2">The sequence shown here is derived from an EMBL/GenBank/DDBJ whole genome shotgun (WGS) entry which is preliminary data.</text>
</comment>
<dbReference type="Pfam" id="PF12065">
    <property type="entry name" value="DUF3545"/>
    <property type="match status" value="1"/>
</dbReference>
<sequence>MDRLDLDTVETNKSSRGSNKKRKWREIEAIKDRMRLQKELQSIDHSFDLQPEFEY</sequence>
<name>A0ABQ1I0G8_9ALTE</name>
<evidence type="ECO:0008006" key="4">
    <source>
        <dbReference type="Google" id="ProtNLM"/>
    </source>
</evidence>
<evidence type="ECO:0000313" key="2">
    <source>
        <dbReference type="EMBL" id="GGA97075.1"/>
    </source>
</evidence>
<keyword evidence="3" id="KW-1185">Reference proteome</keyword>
<reference evidence="3" key="1">
    <citation type="journal article" date="2019" name="Int. J. Syst. Evol. Microbiol.">
        <title>The Global Catalogue of Microorganisms (GCM) 10K type strain sequencing project: providing services to taxonomists for standard genome sequencing and annotation.</title>
        <authorList>
            <consortium name="The Broad Institute Genomics Platform"/>
            <consortium name="The Broad Institute Genome Sequencing Center for Infectious Disease"/>
            <person name="Wu L."/>
            <person name="Ma J."/>
        </authorList>
    </citation>
    <scope>NUCLEOTIDE SEQUENCE [LARGE SCALE GENOMIC DNA]</scope>
    <source>
        <strain evidence="3">CGMCC 1.10131</strain>
    </source>
</reference>
<gene>
    <name evidence="2" type="ORF">GCM10007414_07590</name>
</gene>
<dbReference type="EMBL" id="BMDY01000003">
    <property type="protein sequence ID" value="GGA97075.1"/>
    <property type="molecule type" value="Genomic_DNA"/>
</dbReference>
<dbReference type="InterPro" id="IPR021932">
    <property type="entry name" value="DUF3545"/>
</dbReference>
<accession>A0ABQ1I0G8</accession>
<evidence type="ECO:0000256" key="1">
    <source>
        <dbReference type="SAM" id="MobiDB-lite"/>
    </source>
</evidence>
<dbReference type="RefSeq" id="WP_083481553.1">
    <property type="nucleotide sequence ID" value="NZ_BMDY01000003.1"/>
</dbReference>
<organism evidence="2 3">
    <name type="scientific">Agarivorans gilvus</name>
    <dbReference type="NCBI Taxonomy" id="680279"/>
    <lineage>
        <taxon>Bacteria</taxon>
        <taxon>Pseudomonadati</taxon>
        <taxon>Pseudomonadota</taxon>
        <taxon>Gammaproteobacteria</taxon>
        <taxon>Alteromonadales</taxon>
        <taxon>Alteromonadaceae</taxon>
        <taxon>Agarivorans</taxon>
    </lineage>
</organism>
<proteinExistence type="predicted"/>
<protein>
    <recommendedName>
        <fullName evidence="4">DUF3545 domain-containing protein</fullName>
    </recommendedName>
</protein>